<dbReference type="GO" id="GO:0008713">
    <property type="term" value="F:ADP-heptose-lipopolysaccharide heptosyltransferase activity"/>
    <property type="evidence" value="ECO:0007669"/>
    <property type="project" value="TreeGrafter"/>
</dbReference>
<name>A0A382YAA1_9ZZZZ</name>
<dbReference type="AlphaFoldDB" id="A0A382YAA1"/>
<dbReference type="GO" id="GO:0005829">
    <property type="term" value="C:cytosol"/>
    <property type="evidence" value="ECO:0007669"/>
    <property type="project" value="TreeGrafter"/>
</dbReference>
<organism evidence="3">
    <name type="scientific">marine metagenome</name>
    <dbReference type="NCBI Taxonomy" id="408172"/>
    <lineage>
        <taxon>unclassified sequences</taxon>
        <taxon>metagenomes</taxon>
        <taxon>ecological metagenomes</taxon>
    </lineage>
</organism>
<proteinExistence type="predicted"/>
<dbReference type="PANTHER" id="PTHR30160">
    <property type="entry name" value="TETRAACYLDISACCHARIDE 4'-KINASE-RELATED"/>
    <property type="match status" value="1"/>
</dbReference>
<gene>
    <name evidence="3" type="ORF">METZ01_LOCUS433111</name>
</gene>
<sequence>MRTNDILAHQNTNILPGISENQIVKIDKPIHGIYRRIAIIENLHIPRDGTHMEIFLEEHEKDKNELFLSTHGLKKKKYIYLNAGGSVPYKQWDIHKFILLCIYIIEKTHLSIVLGGGPEDRFRANDICKKLDSERVISTTHCSLKENCILISNSKLLVSSDSGPMHIGYALKVPTIALFWSENSQGQKRNILNGHEFCGPLDIDKSLYRIIAGSFIENKDLKELSSPDVLKTITVEEVWNKIIELLQ</sequence>
<dbReference type="InterPro" id="IPR002201">
    <property type="entry name" value="Glyco_trans_9"/>
</dbReference>
<dbReference type="Gene3D" id="3.40.50.2000">
    <property type="entry name" value="Glycogen Phosphorylase B"/>
    <property type="match status" value="1"/>
</dbReference>
<evidence type="ECO:0000256" key="1">
    <source>
        <dbReference type="ARBA" id="ARBA00022676"/>
    </source>
</evidence>
<dbReference type="SUPFAM" id="SSF53756">
    <property type="entry name" value="UDP-Glycosyltransferase/glycogen phosphorylase"/>
    <property type="match status" value="1"/>
</dbReference>
<dbReference type="EMBL" id="UINC01174235">
    <property type="protein sequence ID" value="SVD80257.1"/>
    <property type="molecule type" value="Genomic_DNA"/>
</dbReference>
<reference evidence="3" key="1">
    <citation type="submission" date="2018-05" db="EMBL/GenBank/DDBJ databases">
        <authorList>
            <person name="Lanie J.A."/>
            <person name="Ng W.-L."/>
            <person name="Kazmierczak K.M."/>
            <person name="Andrzejewski T.M."/>
            <person name="Davidsen T.M."/>
            <person name="Wayne K.J."/>
            <person name="Tettelin H."/>
            <person name="Glass J.I."/>
            <person name="Rusch D."/>
            <person name="Podicherti R."/>
            <person name="Tsui H.-C.T."/>
            <person name="Winkler M.E."/>
        </authorList>
    </citation>
    <scope>NUCLEOTIDE SEQUENCE</scope>
</reference>
<accession>A0A382YAA1</accession>
<keyword evidence="1" id="KW-0328">Glycosyltransferase</keyword>
<keyword evidence="2" id="KW-0808">Transferase</keyword>
<dbReference type="Pfam" id="PF01075">
    <property type="entry name" value="Glyco_transf_9"/>
    <property type="match status" value="1"/>
</dbReference>
<evidence type="ECO:0000313" key="3">
    <source>
        <dbReference type="EMBL" id="SVD80257.1"/>
    </source>
</evidence>
<protein>
    <submittedName>
        <fullName evidence="3">Uncharacterized protein</fullName>
    </submittedName>
</protein>
<dbReference type="InterPro" id="IPR051199">
    <property type="entry name" value="LPS_LOS_Heptosyltrfase"/>
</dbReference>
<evidence type="ECO:0000256" key="2">
    <source>
        <dbReference type="ARBA" id="ARBA00022679"/>
    </source>
</evidence>
<dbReference type="GO" id="GO:0009244">
    <property type="term" value="P:lipopolysaccharide core region biosynthetic process"/>
    <property type="evidence" value="ECO:0007669"/>
    <property type="project" value="TreeGrafter"/>
</dbReference>